<name>A0AAV1YHN5_LUPLU</name>
<dbReference type="Proteomes" id="UP001497480">
    <property type="component" value="Unassembled WGS sequence"/>
</dbReference>
<keyword evidence="2" id="KW-1185">Reference proteome</keyword>
<gene>
    <name evidence="1" type="ORF">LLUT_LOCUS33530</name>
</gene>
<dbReference type="AlphaFoldDB" id="A0AAV1YHN5"/>
<sequence length="104" mass="10908">MLLLHKVWIGCCPSKVVEDVNHLFLSCTVSSGIWSAFYAWIGHPGPSIAATAAPTSVHNLDSSAHVNIIPSVEIPADDYVPDFVVVVDDGLAAFSSAAVGLTAF</sequence>
<evidence type="ECO:0000313" key="1">
    <source>
        <dbReference type="EMBL" id="CAL0332470.1"/>
    </source>
</evidence>
<dbReference type="EMBL" id="CAXHTB010000024">
    <property type="protein sequence ID" value="CAL0332470.1"/>
    <property type="molecule type" value="Genomic_DNA"/>
</dbReference>
<organism evidence="1 2">
    <name type="scientific">Lupinus luteus</name>
    <name type="common">European yellow lupine</name>
    <dbReference type="NCBI Taxonomy" id="3873"/>
    <lineage>
        <taxon>Eukaryota</taxon>
        <taxon>Viridiplantae</taxon>
        <taxon>Streptophyta</taxon>
        <taxon>Embryophyta</taxon>
        <taxon>Tracheophyta</taxon>
        <taxon>Spermatophyta</taxon>
        <taxon>Magnoliopsida</taxon>
        <taxon>eudicotyledons</taxon>
        <taxon>Gunneridae</taxon>
        <taxon>Pentapetalae</taxon>
        <taxon>rosids</taxon>
        <taxon>fabids</taxon>
        <taxon>Fabales</taxon>
        <taxon>Fabaceae</taxon>
        <taxon>Papilionoideae</taxon>
        <taxon>50 kb inversion clade</taxon>
        <taxon>genistoids sensu lato</taxon>
        <taxon>core genistoids</taxon>
        <taxon>Genisteae</taxon>
        <taxon>Lupinus</taxon>
    </lineage>
</organism>
<reference evidence="1 2" key="1">
    <citation type="submission" date="2024-03" db="EMBL/GenBank/DDBJ databases">
        <authorList>
            <person name="Martinez-Hernandez J."/>
        </authorList>
    </citation>
    <scope>NUCLEOTIDE SEQUENCE [LARGE SCALE GENOMIC DNA]</scope>
</reference>
<comment type="caution">
    <text evidence="1">The sequence shown here is derived from an EMBL/GenBank/DDBJ whole genome shotgun (WGS) entry which is preliminary data.</text>
</comment>
<evidence type="ECO:0000313" key="2">
    <source>
        <dbReference type="Proteomes" id="UP001497480"/>
    </source>
</evidence>
<accession>A0AAV1YHN5</accession>
<proteinExistence type="predicted"/>
<evidence type="ECO:0008006" key="3">
    <source>
        <dbReference type="Google" id="ProtNLM"/>
    </source>
</evidence>
<protein>
    <recommendedName>
        <fullName evidence="3">Reverse transcriptase zinc-binding domain-containing protein</fullName>
    </recommendedName>
</protein>